<dbReference type="OrthoDB" id="5212574at2759"/>
<sequence>MSLRSINEKVVDRSYKNAIRLIKQRRRPQRPSAEITRVKDSSHQRGPNGDENAGFRGVSSLDGMKGWLEKIGHSLSDINKLNVIHVAGTKGKGSTCAFTSSLLMSYSERVGFPKKVGLYSSPHLIFPEERIRINSDPIKRNLLAKYFFEVYDALSLQDVGVLARPRYLQLFLLVALHAFIREGVDAAVIETHHGGEFDATNVVEQPVVTAIASLGMDHVAQLGPKLENIAWHKAGIMKSGAKAFSAPQAEEAAEVLRKRSIERATDLKFVDYDPSLDGIGLSPKVQRLNCSLALAVARAFIFEKSPDKLPLVKDDIVKGVKQFSWPGRFQRVTEGTSQWYLDGAHNEMSVVEAAAWFKEETERESVSSEKILIFSQISDQRSSTDTFRKLAEALSDVNIQHLVLTVYEADQDLESVADVTPDFGPEFQQFAEIWQEHQPQSAITYEPTVHQSIEKAQEIGQTSGGMQVLVTGSQHLVGAALFDLCHSTPQ</sequence>
<dbReference type="SUPFAM" id="SSF53244">
    <property type="entry name" value="MurD-like peptide ligases, peptide-binding domain"/>
    <property type="match status" value="1"/>
</dbReference>
<keyword evidence="4" id="KW-0554">One-carbon metabolism</keyword>
<dbReference type="InterPro" id="IPR001645">
    <property type="entry name" value="Folylpolyglutamate_synth"/>
</dbReference>
<dbReference type="PANTHER" id="PTHR11136:SF5">
    <property type="entry name" value="FOLYLPOLYGLUTAMATE SYNTHASE, MITOCHONDRIAL"/>
    <property type="match status" value="1"/>
</dbReference>
<dbReference type="GO" id="GO:0005524">
    <property type="term" value="F:ATP binding"/>
    <property type="evidence" value="ECO:0007669"/>
    <property type="project" value="UniProtKB-KW"/>
</dbReference>
<dbReference type="Gene3D" id="3.90.190.20">
    <property type="entry name" value="Mur ligase, C-terminal domain"/>
    <property type="match status" value="1"/>
</dbReference>
<evidence type="ECO:0000256" key="8">
    <source>
        <dbReference type="ARBA" id="ARBA00022840"/>
    </source>
</evidence>
<organism evidence="15 16">
    <name type="scientific">Microthyrium microscopicum</name>
    <dbReference type="NCBI Taxonomy" id="703497"/>
    <lineage>
        <taxon>Eukaryota</taxon>
        <taxon>Fungi</taxon>
        <taxon>Dikarya</taxon>
        <taxon>Ascomycota</taxon>
        <taxon>Pezizomycotina</taxon>
        <taxon>Dothideomycetes</taxon>
        <taxon>Dothideomycetes incertae sedis</taxon>
        <taxon>Microthyriales</taxon>
        <taxon>Microthyriaceae</taxon>
        <taxon>Microthyrium</taxon>
    </lineage>
</organism>
<dbReference type="InterPro" id="IPR004101">
    <property type="entry name" value="Mur_ligase_C"/>
</dbReference>
<keyword evidence="8" id="KW-0067">ATP-binding</keyword>
<evidence type="ECO:0000256" key="2">
    <source>
        <dbReference type="ARBA" id="ARBA00008276"/>
    </source>
</evidence>
<feature type="domain" description="Mur ligase C-terminal" evidence="14">
    <location>
        <begin position="327"/>
        <end position="473"/>
    </location>
</feature>
<evidence type="ECO:0000256" key="10">
    <source>
        <dbReference type="ARBA" id="ARBA00030592"/>
    </source>
</evidence>
<comment type="catalytic activity">
    <reaction evidence="12">
        <text>(6S)-5,6,7,8-tetrahydrofolyl-(gamma-L-Glu)(n) + L-glutamate + ATP = (6S)-5,6,7,8-tetrahydrofolyl-(gamma-L-Glu)(n+1) + ADP + phosphate + H(+)</text>
        <dbReference type="Rhea" id="RHEA:10580"/>
        <dbReference type="Rhea" id="RHEA-COMP:14738"/>
        <dbReference type="Rhea" id="RHEA-COMP:14740"/>
        <dbReference type="ChEBI" id="CHEBI:15378"/>
        <dbReference type="ChEBI" id="CHEBI:29985"/>
        <dbReference type="ChEBI" id="CHEBI:30616"/>
        <dbReference type="ChEBI" id="CHEBI:43474"/>
        <dbReference type="ChEBI" id="CHEBI:141005"/>
        <dbReference type="ChEBI" id="CHEBI:456216"/>
        <dbReference type="EC" id="6.3.2.17"/>
    </reaction>
</comment>
<dbReference type="NCBIfam" id="TIGR01499">
    <property type="entry name" value="folC"/>
    <property type="match status" value="1"/>
</dbReference>
<dbReference type="GO" id="GO:0004326">
    <property type="term" value="F:tetrahydrofolylpolyglutamate synthase activity"/>
    <property type="evidence" value="ECO:0007669"/>
    <property type="project" value="UniProtKB-EC"/>
</dbReference>
<comment type="pathway">
    <text evidence="1">Cofactor biosynthesis; tetrahydrofolylpolyglutamate biosynthesis.</text>
</comment>
<dbReference type="InterPro" id="IPR036615">
    <property type="entry name" value="Mur_ligase_C_dom_sf"/>
</dbReference>
<protein>
    <recommendedName>
        <fullName evidence="3">tetrahydrofolate synthase</fullName>
        <ecNumber evidence="3">6.3.2.17</ecNumber>
    </recommendedName>
    <alternativeName>
        <fullName evidence="11">Folylpoly-gamma-glutamate synthetase</fullName>
    </alternativeName>
    <alternativeName>
        <fullName evidence="10">Tetrahydrofolylpolyglutamate synthase</fullName>
    </alternativeName>
</protein>
<keyword evidence="16" id="KW-1185">Reference proteome</keyword>
<dbReference type="SUPFAM" id="SSF53623">
    <property type="entry name" value="MurD-like peptide ligases, catalytic domain"/>
    <property type="match status" value="1"/>
</dbReference>
<evidence type="ECO:0000256" key="12">
    <source>
        <dbReference type="ARBA" id="ARBA00047493"/>
    </source>
</evidence>
<evidence type="ECO:0000313" key="16">
    <source>
        <dbReference type="Proteomes" id="UP000799302"/>
    </source>
</evidence>
<evidence type="ECO:0000256" key="13">
    <source>
        <dbReference type="SAM" id="MobiDB-lite"/>
    </source>
</evidence>
<dbReference type="InterPro" id="IPR018109">
    <property type="entry name" value="Folylpolyglutamate_synth_CS"/>
</dbReference>
<evidence type="ECO:0000256" key="3">
    <source>
        <dbReference type="ARBA" id="ARBA00013025"/>
    </source>
</evidence>
<dbReference type="GO" id="GO:0005829">
    <property type="term" value="C:cytosol"/>
    <property type="evidence" value="ECO:0007669"/>
    <property type="project" value="TreeGrafter"/>
</dbReference>
<accession>A0A6A6USM6</accession>
<keyword evidence="7" id="KW-0547">Nucleotide-binding</keyword>
<dbReference type="GO" id="GO:0006730">
    <property type="term" value="P:one-carbon metabolic process"/>
    <property type="evidence" value="ECO:0007669"/>
    <property type="project" value="UniProtKB-KW"/>
</dbReference>
<dbReference type="InterPro" id="IPR036565">
    <property type="entry name" value="Mur-like_cat_sf"/>
</dbReference>
<comment type="similarity">
    <text evidence="2">Belongs to the folylpolyglutamate synthase family.</text>
</comment>
<dbReference type="Gene3D" id="3.40.1190.10">
    <property type="entry name" value="Mur-like, catalytic domain"/>
    <property type="match status" value="1"/>
</dbReference>
<name>A0A6A6USM6_9PEZI</name>
<keyword evidence="9" id="KW-0460">Magnesium</keyword>
<evidence type="ECO:0000256" key="5">
    <source>
        <dbReference type="ARBA" id="ARBA00022598"/>
    </source>
</evidence>
<dbReference type="PROSITE" id="PS01011">
    <property type="entry name" value="FOLYLPOLYGLU_SYNT_1"/>
    <property type="match status" value="1"/>
</dbReference>
<dbReference type="PANTHER" id="PTHR11136">
    <property type="entry name" value="FOLYLPOLYGLUTAMATE SYNTHASE-RELATED"/>
    <property type="match status" value="1"/>
</dbReference>
<keyword evidence="5" id="KW-0436">Ligase</keyword>
<dbReference type="Proteomes" id="UP000799302">
    <property type="component" value="Unassembled WGS sequence"/>
</dbReference>
<reference evidence="15" key="1">
    <citation type="journal article" date="2020" name="Stud. Mycol.">
        <title>101 Dothideomycetes genomes: a test case for predicting lifestyles and emergence of pathogens.</title>
        <authorList>
            <person name="Haridas S."/>
            <person name="Albert R."/>
            <person name="Binder M."/>
            <person name="Bloem J."/>
            <person name="Labutti K."/>
            <person name="Salamov A."/>
            <person name="Andreopoulos B."/>
            <person name="Baker S."/>
            <person name="Barry K."/>
            <person name="Bills G."/>
            <person name="Bluhm B."/>
            <person name="Cannon C."/>
            <person name="Castanera R."/>
            <person name="Culley D."/>
            <person name="Daum C."/>
            <person name="Ezra D."/>
            <person name="Gonzalez J."/>
            <person name="Henrissat B."/>
            <person name="Kuo A."/>
            <person name="Liang C."/>
            <person name="Lipzen A."/>
            <person name="Lutzoni F."/>
            <person name="Magnuson J."/>
            <person name="Mondo S."/>
            <person name="Nolan M."/>
            <person name="Ohm R."/>
            <person name="Pangilinan J."/>
            <person name="Park H.-J."/>
            <person name="Ramirez L."/>
            <person name="Alfaro M."/>
            <person name="Sun H."/>
            <person name="Tritt A."/>
            <person name="Yoshinaga Y."/>
            <person name="Zwiers L.-H."/>
            <person name="Turgeon B."/>
            <person name="Goodwin S."/>
            <person name="Spatafora J."/>
            <person name="Crous P."/>
            <person name="Grigoriev I."/>
        </authorList>
    </citation>
    <scope>NUCLEOTIDE SEQUENCE</scope>
    <source>
        <strain evidence="15">CBS 115976</strain>
    </source>
</reference>
<dbReference type="AlphaFoldDB" id="A0A6A6USM6"/>
<evidence type="ECO:0000256" key="1">
    <source>
        <dbReference type="ARBA" id="ARBA00005150"/>
    </source>
</evidence>
<keyword evidence="6" id="KW-0479">Metal-binding</keyword>
<evidence type="ECO:0000259" key="14">
    <source>
        <dbReference type="Pfam" id="PF02875"/>
    </source>
</evidence>
<evidence type="ECO:0000256" key="4">
    <source>
        <dbReference type="ARBA" id="ARBA00022563"/>
    </source>
</evidence>
<evidence type="ECO:0000256" key="11">
    <source>
        <dbReference type="ARBA" id="ARBA00030876"/>
    </source>
</evidence>
<evidence type="ECO:0000313" key="15">
    <source>
        <dbReference type="EMBL" id="KAF2674770.1"/>
    </source>
</evidence>
<gene>
    <name evidence="15" type="ORF">BT63DRAFT_420049</name>
</gene>
<dbReference type="EC" id="6.3.2.17" evidence="3"/>
<evidence type="ECO:0000256" key="6">
    <source>
        <dbReference type="ARBA" id="ARBA00022723"/>
    </source>
</evidence>
<evidence type="ECO:0000256" key="7">
    <source>
        <dbReference type="ARBA" id="ARBA00022741"/>
    </source>
</evidence>
<proteinExistence type="inferred from homology"/>
<dbReference type="GO" id="GO:0005739">
    <property type="term" value="C:mitochondrion"/>
    <property type="evidence" value="ECO:0007669"/>
    <property type="project" value="TreeGrafter"/>
</dbReference>
<dbReference type="UniPathway" id="UPA00850"/>
<feature type="region of interest" description="Disordered" evidence="13">
    <location>
        <begin position="24"/>
        <end position="55"/>
    </location>
</feature>
<dbReference type="Pfam" id="PF02875">
    <property type="entry name" value="Mur_ligase_C"/>
    <property type="match status" value="1"/>
</dbReference>
<evidence type="ECO:0000256" key="9">
    <source>
        <dbReference type="ARBA" id="ARBA00022842"/>
    </source>
</evidence>
<dbReference type="GO" id="GO:0046872">
    <property type="term" value="F:metal ion binding"/>
    <property type="evidence" value="ECO:0007669"/>
    <property type="project" value="UniProtKB-KW"/>
</dbReference>
<dbReference type="EMBL" id="MU004230">
    <property type="protein sequence ID" value="KAF2674770.1"/>
    <property type="molecule type" value="Genomic_DNA"/>
</dbReference>